<keyword evidence="4" id="KW-1185">Reference proteome</keyword>
<keyword evidence="1" id="KW-1133">Transmembrane helix</keyword>
<keyword evidence="1" id="KW-0472">Membrane</keyword>
<evidence type="ECO:0000256" key="2">
    <source>
        <dbReference type="SAM" id="SignalP"/>
    </source>
</evidence>
<keyword evidence="2" id="KW-0732">Signal</keyword>
<dbReference type="VEuPathDB" id="TriTrypDB:BSAL_52290"/>
<name>A0A0S4ILA4_BODSA</name>
<feature type="chain" id="PRO_5006621380" evidence="2">
    <location>
        <begin position="18"/>
        <end position="237"/>
    </location>
</feature>
<gene>
    <name evidence="3" type="ORF">BSAL_52290</name>
</gene>
<protein>
    <submittedName>
        <fullName evidence="3">Membrane-associated protein, putative</fullName>
    </submittedName>
</protein>
<evidence type="ECO:0000313" key="4">
    <source>
        <dbReference type="Proteomes" id="UP000051952"/>
    </source>
</evidence>
<feature type="transmembrane region" description="Helical" evidence="1">
    <location>
        <begin position="92"/>
        <end position="111"/>
    </location>
</feature>
<dbReference type="EMBL" id="CYKH01000080">
    <property type="protein sequence ID" value="CUE70044.1"/>
    <property type="molecule type" value="Genomic_DNA"/>
</dbReference>
<dbReference type="Proteomes" id="UP000051952">
    <property type="component" value="Unassembled WGS sequence"/>
</dbReference>
<dbReference type="AlphaFoldDB" id="A0A0S4ILA4"/>
<reference evidence="4" key="1">
    <citation type="submission" date="2015-09" db="EMBL/GenBank/DDBJ databases">
        <authorList>
            <consortium name="Pathogen Informatics"/>
        </authorList>
    </citation>
    <scope>NUCLEOTIDE SEQUENCE [LARGE SCALE GENOMIC DNA]</scope>
    <source>
        <strain evidence="4">Lake Konstanz</strain>
    </source>
</reference>
<feature type="signal peptide" evidence="2">
    <location>
        <begin position="1"/>
        <end position="17"/>
    </location>
</feature>
<proteinExistence type="predicted"/>
<evidence type="ECO:0000256" key="1">
    <source>
        <dbReference type="SAM" id="Phobius"/>
    </source>
</evidence>
<organism evidence="3 4">
    <name type="scientific">Bodo saltans</name>
    <name type="common">Flagellated protozoan</name>
    <dbReference type="NCBI Taxonomy" id="75058"/>
    <lineage>
        <taxon>Eukaryota</taxon>
        <taxon>Discoba</taxon>
        <taxon>Euglenozoa</taxon>
        <taxon>Kinetoplastea</taxon>
        <taxon>Metakinetoplastina</taxon>
        <taxon>Eubodonida</taxon>
        <taxon>Bodonidae</taxon>
        <taxon>Bodo</taxon>
    </lineage>
</organism>
<accession>A0A0S4ILA4</accession>
<sequence>MVSWSLLTSIICSKLSATRETLNVTVSSTEDYRGQRTENSPSCWQLRAALFSSLHRAFRDYCSLPFSTKKVSSQILALVATREDMLEFPDQLLVICVIALSFFSFITFFSWTTGYFCTGTLFPNLKVSGLVFAFGNKQHTCFPSSKRLKFFLVSFFRVSMYLYRSCRASDLMVVVEGACQLHLAAVAGRAGPSNNASIEVVYVEDDDQHRTAEQWRQQHAHQERLHVLQHVSHDERG</sequence>
<evidence type="ECO:0000313" key="3">
    <source>
        <dbReference type="EMBL" id="CUE70044.1"/>
    </source>
</evidence>
<keyword evidence="1" id="KW-0812">Transmembrane</keyword>